<sequence>MSIALKQVFNKDKTFRPKRKFEPGTQRFELHKRAQASLNSGVDLKAAVQLPSGEDQNDWVAVHVVDFFNRINLIYGTICVPFPKNFLQICKKILCRLFRVFVHVYIHHFDRVIVMGAEAHVNTCYKHFYYFVTEMNLIDRKELEPLICKKILCRLFRVFVHVYIHHFDRVIVMGAEAHVNTCYKHFYYFVTEMNLIDRKELEPLPNLQGAGCPHRSLQPGSPTGLATAEERDVPCFKGSEGKNELIGARRRAQHEVFSRKGRSRGCPYITRTLQCKNRGRPDVISLDEDENREEEENLKEHTQHGAPADDNSHENFRDVKQYVFTTQNANGSESEISVRATTDLKFALKNYKMINKTTSEKPISEEEKSVPESSHKNIQTISETTKSMDDKDQLFQPIPSSDVNATNEEEEEEELSELDEIKYKLMLGISLMTLILFATLLAFCSIMLYRMKQLSYKSCQSEYTINPELATLSYFHPSEGISDTSFSKSAESSTFWGTASSDLRKPTIRRSLSKTMTDGISTGSDDTGINEESDLLHSEEPSTTIDDLERVDKNVESIKTDVGKQQKRHSKFTLALEEITQSPMASLNDTNRQDFPEERGLPKERWNGPSTNQDSQPGKYVMDDRCPAADLEYESLLSCSTKQVDASNAEQDETSQQQHFCHLKKAVGKNYKSLESQRPYVIRIKINLQESDEDDLIIDVPPSMPISKKFKLFRDFKHQNRGESILRTPLNKKGLQTSGTKEEKIDKTQVTSQTDDDRLEPPKLLMQTPLTIKNNKNFYHLNTHLSKMGCLGDEKKYGCFSEESVSHATLSDKEILKESQNESLPKNKKHGKMIYDAQKIPECWDSPSQLQISFSNELAIDSVLREHDGSQDFITFEDCKSLELSSGKGLPKDDTSSDSDTMKKCLQISHTFTESEVQKEEIAKQVPTVKEGISPSKGPDPLLMNHMGILLACQQSVQVKAAKAGQAFAAAGSEQKKNVFTWLVSQIQREALTGIILYRHLKGYLLTEEQLHENNYPLPNSDKPRSVLLNPSMAKTLTNDISKKICCRCQKMYSVTPSGKHIPSGLEFRYSCCGGILGLTGCQVAKLHVPDQKENLEGFVKTFIKVSSAERNHGVYAVNCEVCYTAKGLELTQVSVVDSSLQVVYDTFVRPEEEVIDYNTRVSGVMEDDLKNTKTSIHDVQANLLNLFSSETILIGHSFGQSLYALKLIHTSVVDTSVMFPPGLGLPHKRSLRNLVTEYLQRVVWDDGHRSSENAKACMELVLWKVKEDLKKKK</sequence>
<dbReference type="InterPro" id="IPR034922">
    <property type="entry name" value="REX1-like_exo"/>
</dbReference>
<dbReference type="Pfam" id="PF15870">
    <property type="entry name" value="EloA-BP1"/>
    <property type="match status" value="1"/>
</dbReference>
<dbReference type="InterPro" id="IPR036397">
    <property type="entry name" value="RNaseH_sf"/>
</dbReference>
<dbReference type="AlphaFoldDB" id="L9L594"/>
<accession>L9L594</accession>
<reference evidence="12" key="2">
    <citation type="journal article" date="2013" name="Nat. Commun.">
        <title>Genome of the Chinese tree shrew.</title>
        <authorList>
            <person name="Fan Y."/>
            <person name="Huang Z.Y."/>
            <person name="Cao C.C."/>
            <person name="Chen C.S."/>
            <person name="Chen Y.X."/>
            <person name="Fan D.D."/>
            <person name="He J."/>
            <person name="Hou H.L."/>
            <person name="Hu L."/>
            <person name="Hu X.T."/>
            <person name="Jiang X.T."/>
            <person name="Lai R."/>
            <person name="Lang Y.S."/>
            <person name="Liang B."/>
            <person name="Liao S.G."/>
            <person name="Mu D."/>
            <person name="Ma Y.Y."/>
            <person name="Niu Y.Y."/>
            <person name="Sun X.Q."/>
            <person name="Xia J.Q."/>
            <person name="Xiao J."/>
            <person name="Xiong Z.Q."/>
            <person name="Xu L."/>
            <person name="Yang L."/>
            <person name="Zhang Y."/>
            <person name="Zhao W."/>
            <person name="Zhao X.D."/>
            <person name="Zheng Y.T."/>
            <person name="Zhou J.M."/>
            <person name="Zhu Y.B."/>
            <person name="Zhang G.J."/>
            <person name="Wang J."/>
            <person name="Yao Y.G."/>
        </authorList>
    </citation>
    <scope>NUCLEOTIDE SEQUENCE [LARGE SCALE GENOMIC DNA]</scope>
</reference>
<comment type="subcellular location">
    <subcellularLocation>
        <location evidence="1">Nucleus</location>
    </subcellularLocation>
</comment>
<feature type="binding site" evidence="7">
    <location>
        <position position="90"/>
    </location>
    <ligand>
        <name>Zn(2+)</name>
        <dbReference type="ChEBI" id="CHEBI:29105"/>
    </ligand>
</feature>
<keyword evidence="4" id="KW-0378">Hydrolase</keyword>
<dbReference type="EMBL" id="KB320502">
    <property type="protein sequence ID" value="ELW70236.1"/>
    <property type="molecule type" value="Genomic_DNA"/>
</dbReference>
<evidence type="ECO:0000256" key="2">
    <source>
        <dbReference type="ARBA" id="ARBA00006357"/>
    </source>
</evidence>
<evidence type="ECO:0000313" key="11">
    <source>
        <dbReference type="EMBL" id="ELW70236.1"/>
    </source>
</evidence>
<keyword evidence="12" id="KW-1185">Reference proteome</keyword>
<keyword evidence="7" id="KW-0862">Zinc</keyword>
<keyword evidence="9" id="KW-0812">Transmembrane</keyword>
<protein>
    <submittedName>
        <fullName evidence="11">RNA exonuclease 1 like protein</fullName>
    </submittedName>
</protein>
<dbReference type="GO" id="GO:0007342">
    <property type="term" value="P:fusion of sperm to egg plasma membrane involved in single fertilization"/>
    <property type="evidence" value="ECO:0007669"/>
    <property type="project" value="InterPro"/>
</dbReference>
<evidence type="ECO:0000256" key="3">
    <source>
        <dbReference type="ARBA" id="ARBA00022722"/>
    </source>
</evidence>
<evidence type="ECO:0000259" key="10">
    <source>
        <dbReference type="SMART" id="SM00479"/>
    </source>
</evidence>
<dbReference type="eggNOG" id="KOG2248">
    <property type="taxonomic scope" value="Eukaryota"/>
</dbReference>
<dbReference type="GO" id="GO:0060478">
    <property type="term" value="P:acrosomal vesicle exocytosis"/>
    <property type="evidence" value="ECO:0007669"/>
    <property type="project" value="InterPro"/>
</dbReference>
<gene>
    <name evidence="11" type="ORF">TREES_T100010596</name>
</gene>
<dbReference type="InParanoid" id="L9L594"/>
<keyword evidence="6" id="KW-0539">Nucleus</keyword>
<dbReference type="Gene3D" id="3.30.420.10">
    <property type="entry name" value="Ribonuclease H-like superfamily/Ribonuclease H"/>
    <property type="match status" value="1"/>
</dbReference>
<evidence type="ECO:0000256" key="8">
    <source>
        <dbReference type="SAM" id="MobiDB-lite"/>
    </source>
</evidence>
<evidence type="ECO:0000256" key="4">
    <source>
        <dbReference type="ARBA" id="ARBA00022801"/>
    </source>
</evidence>
<dbReference type="InterPro" id="IPR031736">
    <property type="entry name" value="REXO1-like_dom"/>
</dbReference>
<dbReference type="Gene3D" id="1.20.140.30">
    <property type="entry name" value="MOB kinase activator"/>
    <property type="match status" value="3"/>
</dbReference>
<dbReference type="PANTHER" id="PTHR36874:SF1">
    <property type="entry name" value="EQUATORIN"/>
    <property type="match status" value="1"/>
</dbReference>
<dbReference type="SUPFAM" id="SSF101152">
    <property type="entry name" value="Mob1/phocein"/>
    <property type="match status" value="2"/>
</dbReference>
<keyword evidence="7" id="KW-0479">Metal-binding</keyword>
<keyword evidence="9" id="KW-0472">Membrane</keyword>
<name>L9L594_TUPCH</name>
<proteinExistence type="inferred from homology"/>
<dbReference type="GO" id="GO:0010629">
    <property type="term" value="P:negative regulation of gene expression"/>
    <property type="evidence" value="ECO:0007669"/>
    <property type="project" value="UniProtKB-ARBA"/>
</dbReference>
<keyword evidence="3" id="KW-0540">Nuclease</keyword>
<dbReference type="GO" id="GO:0002081">
    <property type="term" value="C:outer acrosomal membrane"/>
    <property type="evidence" value="ECO:0007669"/>
    <property type="project" value="TreeGrafter"/>
</dbReference>
<dbReference type="GO" id="GO:0002079">
    <property type="term" value="C:inner acrosomal membrane"/>
    <property type="evidence" value="ECO:0007669"/>
    <property type="project" value="TreeGrafter"/>
</dbReference>
<dbReference type="GO" id="GO:0004527">
    <property type="term" value="F:exonuclease activity"/>
    <property type="evidence" value="ECO:0007669"/>
    <property type="project" value="UniProtKB-KW"/>
</dbReference>
<dbReference type="InterPro" id="IPR013520">
    <property type="entry name" value="Ribonucl_H"/>
</dbReference>
<evidence type="ECO:0000256" key="9">
    <source>
        <dbReference type="SAM" id="Phobius"/>
    </source>
</evidence>
<feature type="binding site" evidence="7">
    <location>
        <position position="166"/>
    </location>
    <ligand>
        <name>Zn(2+)</name>
        <dbReference type="ChEBI" id="CHEBI:29105"/>
    </ligand>
</feature>
<evidence type="ECO:0000256" key="6">
    <source>
        <dbReference type="ARBA" id="ARBA00023242"/>
    </source>
</evidence>
<feature type="domain" description="Exonuclease" evidence="10">
    <location>
        <begin position="1114"/>
        <end position="1271"/>
    </location>
</feature>
<dbReference type="InterPro" id="IPR036703">
    <property type="entry name" value="MOB_kinase_act_sf"/>
</dbReference>
<organism evidence="11 12">
    <name type="scientific">Tupaia chinensis</name>
    <name type="common">Chinese tree shrew</name>
    <name type="synonym">Tupaia belangeri chinensis</name>
    <dbReference type="NCBI Taxonomy" id="246437"/>
    <lineage>
        <taxon>Eukaryota</taxon>
        <taxon>Metazoa</taxon>
        <taxon>Chordata</taxon>
        <taxon>Craniata</taxon>
        <taxon>Vertebrata</taxon>
        <taxon>Euteleostomi</taxon>
        <taxon>Mammalia</taxon>
        <taxon>Eutheria</taxon>
        <taxon>Euarchontoglires</taxon>
        <taxon>Scandentia</taxon>
        <taxon>Tupaiidae</taxon>
        <taxon>Tupaia</taxon>
    </lineage>
</organism>
<dbReference type="InterPro" id="IPR029282">
    <property type="entry name" value="Eqtn/Afaf"/>
</dbReference>
<feature type="region of interest" description="Disordered" evidence="8">
    <location>
        <begin position="731"/>
        <end position="761"/>
    </location>
</feature>
<keyword evidence="5 11" id="KW-0269">Exonuclease</keyword>
<dbReference type="CDD" id="cd06145">
    <property type="entry name" value="REX1_like"/>
    <property type="match status" value="1"/>
</dbReference>
<dbReference type="Proteomes" id="UP000011518">
    <property type="component" value="Unassembled WGS sequence"/>
</dbReference>
<dbReference type="SMART" id="SM00479">
    <property type="entry name" value="EXOIII"/>
    <property type="match status" value="1"/>
</dbReference>
<feature type="compositionally biased region" description="Polar residues" evidence="8">
    <location>
        <begin position="516"/>
        <end position="527"/>
    </location>
</feature>
<keyword evidence="9" id="KW-1133">Transmembrane helix</keyword>
<dbReference type="GO" id="GO:0006897">
    <property type="term" value="P:endocytosis"/>
    <property type="evidence" value="ECO:0007669"/>
    <property type="project" value="InterPro"/>
</dbReference>
<feature type="binding site" evidence="7">
    <location>
        <position position="95"/>
    </location>
    <ligand>
        <name>Zn(2+)</name>
        <dbReference type="ChEBI" id="CHEBI:29105"/>
    </ligand>
</feature>
<dbReference type="SMART" id="SM01388">
    <property type="entry name" value="Mob1_phocein"/>
    <property type="match status" value="1"/>
</dbReference>
<feature type="transmembrane region" description="Helical" evidence="9">
    <location>
        <begin position="425"/>
        <end position="449"/>
    </location>
</feature>
<dbReference type="SUPFAM" id="SSF53098">
    <property type="entry name" value="Ribonuclease H-like"/>
    <property type="match status" value="1"/>
</dbReference>
<dbReference type="GO" id="GO:0005634">
    <property type="term" value="C:nucleus"/>
    <property type="evidence" value="ECO:0007669"/>
    <property type="project" value="UniProtKB-SubCell"/>
</dbReference>
<feature type="binding site" evidence="7">
    <location>
        <position position="161"/>
    </location>
    <ligand>
        <name>Zn(2+)</name>
        <dbReference type="ChEBI" id="CHEBI:29105"/>
    </ligand>
</feature>
<feature type="region of interest" description="Disordered" evidence="8">
    <location>
        <begin position="212"/>
        <end position="232"/>
    </location>
</feature>
<feature type="region of interest" description="Disordered" evidence="8">
    <location>
        <begin position="385"/>
        <end position="412"/>
    </location>
</feature>
<evidence type="ECO:0000313" key="12">
    <source>
        <dbReference type="Proteomes" id="UP000011518"/>
    </source>
</evidence>
<dbReference type="FunFam" id="3.30.420.10:FF:000031">
    <property type="entry name" value="RNA exonuclease 1"/>
    <property type="match status" value="1"/>
</dbReference>
<feature type="region of interest" description="Disordered" evidence="8">
    <location>
        <begin position="516"/>
        <end position="546"/>
    </location>
</feature>
<dbReference type="Pfam" id="PF03637">
    <property type="entry name" value="Mob1_phocein"/>
    <property type="match status" value="3"/>
</dbReference>
<dbReference type="PANTHER" id="PTHR36874">
    <property type="entry name" value="EQUATORIN"/>
    <property type="match status" value="1"/>
</dbReference>
<evidence type="ECO:0000256" key="7">
    <source>
        <dbReference type="PIRSR" id="PIRSR605301-1"/>
    </source>
</evidence>
<feature type="compositionally biased region" description="Basic and acidic residues" evidence="8">
    <location>
        <begin position="591"/>
        <end position="606"/>
    </location>
</feature>
<dbReference type="Pfam" id="PF15339">
    <property type="entry name" value="Afaf"/>
    <property type="match status" value="1"/>
</dbReference>
<feature type="region of interest" description="Disordered" evidence="8">
    <location>
        <begin position="582"/>
        <end position="623"/>
    </location>
</feature>
<dbReference type="GO" id="GO:0005886">
    <property type="term" value="C:plasma membrane"/>
    <property type="evidence" value="ECO:0007669"/>
    <property type="project" value="InterPro"/>
</dbReference>
<evidence type="ECO:0000256" key="1">
    <source>
        <dbReference type="ARBA" id="ARBA00004123"/>
    </source>
</evidence>
<feature type="compositionally biased region" description="Acidic residues" evidence="8">
    <location>
        <begin position="285"/>
        <end position="297"/>
    </location>
</feature>
<dbReference type="InterPro" id="IPR012337">
    <property type="entry name" value="RNaseH-like_sf"/>
</dbReference>
<dbReference type="InterPro" id="IPR005301">
    <property type="entry name" value="MOB_kinase_act_fam"/>
</dbReference>
<dbReference type="STRING" id="246437.L9L594"/>
<dbReference type="GO" id="GO:0003676">
    <property type="term" value="F:nucleic acid binding"/>
    <property type="evidence" value="ECO:0007669"/>
    <property type="project" value="InterPro"/>
</dbReference>
<reference evidence="12" key="1">
    <citation type="submission" date="2012-07" db="EMBL/GenBank/DDBJ databases">
        <title>Genome of the Chinese tree shrew, a rising model animal genetically related to primates.</title>
        <authorList>
            <person name="Zhang G."/>
            <person name="Fan Y."/>
            <person name="Yao Y."/>
            <person name="Huang Z."/>
        </authorList>
    </citation>
    <scope>NUCLEOTIDE SEQUENCE [LARGE SCALE GENOMIC DNA]</scope>
</reference>
<evidence type="ECO:0000256" key="5">
    <source>
        <dbReference type="ARBA" id="ARBA00022839"/>
    </source>
</evidence>
<feature type="region of interest" description="Disordered" evidence="8">
    <location>
        <begin position="284"/>
        <end position="313"/>
    </location>
</feature>
<comment type="similarity">
    <text evidence="2">Belongs to the REXO1/REXO3 family.</text>
</comment>